<organism evidence="1 2">
    <name type="scientific">Agrobacterium tomkonis CFBP 6623</name>
    <dbReference type="NCBI Taxonomy" id="1183432"/>
    <lineage>
        <taxon>Bacteria</taxon>
        <taxon>Pseudomonadati</taxon>
        <taxon>Pseudomonadota</taxon>
        <taxon>Alphaproteobacteria</taxon>
        <taxon>Hyphomicrobiales</taxon>
        <taxon>Rhizobiaceae</taxon>
        <taxon>Rhizobium/Agrobacterium group</taxon>
        <taxon>Agrobacterium</taxon>
        <taxon>Agrobacterium tumefaciens complex</taxon>
    </lineage>
</organism>
<dbReference type="EMBL" id="FBWK01000004">
    <property type="protein sequence ID" value="CUX09359.1"/>
    <property type="molecule type" value="Genomic_DNA"/>
</dbReference>
<name>A0A1S7NN09_9HYPH</name>
<protein>
    <submittedName>
        <fullName evidence="1">Uncharacterized protein</fullName>
    </submittedName>
</protein>
<dbReference type="Proteomes" id="UP000191988">
    <property type="component" value="Unassembled WGS sequence"/>
</dbReference>
<evidence type="ECO:0000313" key="2">
    <source>
        <dbReference type="Proteomes" id="UP000191988"/>
    </source>
</evidence>
<keyword evidence="2" id="KW-1185">Reference proteome</keyword>
<accession>A0A1S7NN09</accession>
<proteinExistence type="predicted"/>
<dbReference type="RefSeq" id="WP_080841904.1">
    <property type="nucleotide sequence ID" value="NZ_LT009723.1"/>
</dbReference>
<sequence length="248" mass="26507">MSFINFAARISAVEATKGNTIVGSNVLDSEIGVLDIAADGSLRTDKDKQFISVYTDSSKVSDGLELRSLSSPGLLDIVFESGVATAHAVTDSETDESVILGMPATDATFEFLLDMALRQTGDALNDPDNEWAAIFRSLCLSFQSVSRSRISGDTNGMRLAAHQLKVTASMVAEPLRGEPLNPGSPFARFLAKCESDLAPNDPSMAEKIALIRAQLSGDASELQTAMRRYGLIHDEADAMLITPYEGSP</sequence>
<gene>
    <name evidence="1" type="ORF">AGR3A_Cc120068</name>
</gene>
<dbReference type="AlphaFoldDB" id="A0A1S7NN09"/>
<reference evidence="2" key="1">
    <citation type="submission" date="2016-01" db="EMBL/GenBank/DDBJ databases">
        <authorList>
            <person name="Regsiter A."/>
            <person name="william w."/>
        </authorList>
    </citation>
    <scope>NUCLEOTIDE SEQUENCE [LARGE SCALE GENOMIC DNA]</scope>
    <source>
        <strain evidence="2">CFBP 6623</strain>
    </source>
</reference>
<evidence type="ECO:0000313" key="1">
    <source>
        <dbReference type="EMBL" id="CUX09359.1"/>
    </source>
</evidence>
<dbReference type="STRING" id="1183432.AGR3A_Cc120068"/>